<evidence type="ECO:0000313" key="3">
    <source>
        <dbReference type="Proteomes" id="UP000823906"/>
    </source>
</evidence>
<feature type="signal peptide" evidence="1">
    <location>
        <begin position="1"/>
        <end position="21"/>
    </location>
</feature>
<evidence type="ECO:0008006" key="4">
    <source>
        <dbReference type="Google" id="ProtNLM"/>
    </source>
</evidence>
<dbReference type="AlphaFoldDB" id="A0A9D2P7G5"/>
<evidence type="ECO:0000313" key="2">
    <source>
        <dbReference type="EMBL" id="HJC45587.1"/>
    </source>
</evidence>
<proteinExistence type="predicted"/>
<keyword evidence="1" id="KW-0732">Signal</keyword>
<comment type="caution">
    <text evidence="2">The sequence shown here is derived from an EMBL/GenBank/DDBJ whole genome shotgun (WGS) entry which is preliminary data.</text>
</comment>
<sequence length="211" mass="21926">MKCKKFLALVMSAVLSVSMLAGCSGGGGGVSGSISTNQVNDLLEDVGSDIEVEVNSKLNNAVRAAAQNIAKTGSTGSANREVSNAMGWSIGNVFGDLIRNFLNGGALLGSQTKYGMTYVVEESRLENNTGSSGLLGMISSNKDKINKLGQIDEPEEFAAALVLGVDGTVGQLDELSNGLIRFTYNVSGSKAKTEDGTVYWVFGAQVTANVL</sequence>
<dbReference type="PROSITE" id="PS51257">
    <property type="entry name" value="PROKAR_LIPOPROTEIN"/>
    <property type="match status" value="1"/>
</dbReference>
<dbReference type="EMBL" id="DWWN01000037">
    <property type="protein sequence ID" value="HJC45587.1"/>
    <property type="molecule type" value="Genomic_DNA"/>
</dbReference>
<evidence type="ECO:0000256" key="1">
    <source>
        <dbReference type="SAM" id="SignalP"/>
    </source>
</evidence>
<reference evidence="2" key="2">
    <citation type="submission" date="2021-04" db="EMBL/GenBank/DDBJ databases">
        <authorList>
            <person name="Gilroy R."/>
        </authorList>
    </citation>
    <scope>NUCLEOTIDE SEQUENCE</scope>
    <source>
        <strain evidence="2">ChiSjej5B23-2810</strain>
    </source>
</reference>
<reference evidence="2" key="1">
    <citation type="journal article" date="2021" name="PeerJ">
        <title>Extensive microbial diversity within the chicken gut microbiome revealed by metagenomics and culture.</title>
        <authorList>
            <person name="Gilroy R."/>
            <person name="Ravi A."/>
            <person name="Getino M."/>
            <person name="Pursley I."/>
            <person name="Horton D.L."/>
            <person name="Alikhan N.F."/>
            <person name="Baker D."/>
            <person name="Gharbi K."/>
            <person name="Hall N."/>
            <person name="Watson M."/>
            <person name="Adriaenssens E.M."/>
            <person name="Foster-Nyarko E."/>
            <person name="Jarju S."/>
            <person name="Secka A."/>
            <person name="Antonio M."/>
            <person name="Oren A."/>
            <person name="Chaudhuri R.R."/>
            <person name="La Ragione R."/>
            <person name="Hildebrand F."/>
            <person name="Pallen M.J."/>
        </authorList>
    </citation>
    <scope>NUCLEOTIDE SEQUENCE</scope>
    <source>
        <strain evidence="2">ChiSjej5B23-2810</strain>
    </source>
</reference>
<protein>
    <recommendedName>
        <fullName evidence="4">Lipoprotein</fullName>
    </recommendedName>
</protein>
<name>A0A9D2P7G5_9FIRM</name>
<dbReference type="Proteomes" id="UP000823906">
    <property type="component" value="Unassembled WGS sequence"/>
</dbReference>
<accession>A0A9D2P7G5</accession>
<gene>
    <name evidence="2" type="ORF">H9703_05560</name>
</gene>
<feature type="chain" id="PRO_5039007477" description="Lipoprotein" evidence="1">
    <location>
        <begin position="22"/>
        <end position="211"/>
    </location>
</feature>
<organism evidence="2 3">
    <name type="scientific">Candidatus Faecalibacterium faecigallinarum</name>
    <dbReference type="NCBI Taxonomy" id="2838577"/>
    <lineage>
        <taxon>Bacteria</taxon>
        <taxon>Bacillati</taxon>
        <taxon>Bacillota</taxon>
        <taxon>Clostridia</taxon>
        <taxon>Eubacteriales</taxon>
        <taxon>Oscillospiraceae</taxon>
        <taxon>Faecalibacterium</taxon>
    </lineage>
</organism>